<proteinExistence type="predicted"/>
<dbReference type="AlphaFoldDB" id="A0A9P4NEB2"/>
<sequence>MHTILTKCCLGAFLRFSKPSQQRPQENSDFDVAVTPSLLSNLLIWYIFWDVVQVPDDPQTWYDSSVSQESMHSFIGLGHLLRLESRRHKIEYPRNLLSCCQALGLDVHDVRKRLIRIGSREEMAASEIADIPLGDYKAYAKKLQWDKELTLKLRPDSGSRFLVFRHQILDRIEEYDHFIIRPQLDRTGYRLPSPVNSEEWQDRTNIRNAFRALHDPRPVEPPLEIYSHTYQTATVANNGYSLLADVEDEDEGYTAQDQL</sequence>
<gene>
    <name evidence="1" type="ORF">EJ08DRAFT_703450</name>
</gene>
<evidence type="ECO:0000313" key="2">
    <source>
        <dbReference type="Proteomes" id="UP000800235"/>
    </source>
</evidence>
<comment type="caution">
    <text evidence="1">The sequence shown here is derived from an EMBL/GenBank/DDBJ whole genome shotgun (WGS) entry which is preliminary data.</text>
</comment>
<name>A0A9P4NEB2_9PEZI</name>
<dbReference type="Proteomes" id="UP000800235">
    <property type="component" value="Unassembled WGS sequence"/>
</dbReference>
<organism evidence="1 2">
    <name type="scientific">Tothia fuscella</name>
    <dbReference type="NCBI Taxonomy" id="1048955"/>
    <lineage>
        <taxon>Eukaryota</taxon>
        <taxon>Fungi</taxon>
        <taxon>Dikarya</taxon>
        <taxon>Ascomycota</taxon>
        <taxon>Pezizomycotina</taxon>
        <taxon>Dothideomycetes</taxon>
        <taxon>Pleosporomycetidae</taxon>
        <taxon>Venturiales</taxon>
        <taxon>Cylindrosympodiaceae</taxon>
        <taxon>Tothia</taxon>
    </lineage>
</organism>
<keyword evidence="2" id="KW-1185">Reference proteome</keyword>
<accession>A0A9P4NEB2</accession>
<dbReference type="OrthoDB" id="3792038at2759"/>
<evidence type="ECO:0000313" key="1">
    <source>
        <dbReference type="EMBL" id="KAF2417249.1"/>
    </source>
</evidence>
<dbReference type="EMBL" id="MU007142">
    <property type="protein sequence ID" value="KAF2417249.1"/>
    <property type="molecule type" value="Genomic_DNA"/>
</dbReference>
<protein>
    <submittedName>
        <fullName evidence="1">Uncharacterized protein</fullName>
    </submittedName>
</protein>
<reference evidence="1" key="1">
    <citation type="journal article" date="2020" name="Stud. Mycol.">
        <title>101 Dothideomycetes genomes: a test case for predicting lifestyles and emergence of pathogens.</title>
        <authorList>
            <person name="Haridas S."/>
            <person name="Albert R."/>
            <person name="Binder M."/>
            <person name="Bloem J."/>
            <person name="Labutti K."/>
            <person name="Salamov A."/>
            <person name="Andreopoulos B."/>
            <person name="Baker S."/>
            <person name="Barry K."/>
            <person name="Bills G."/>
            <person name="Bluhm B."/>
            <person name="Cannon C."/>
            <person name="Castanera R."/>
            <person name="Culley D."/>
            <person name="Daum C."/>
            <person name="Ezra D."/>
            <person name="Gonzalez J."/>
            <person name="Henrissat B."/>
            <person name="Kuo A."/>
            <person name="Liang C."/>
            <person name="Lipzen A."/>
            <person name="Lutzoni F."/>
            <person name="Magnuson J."/>
            <person name="Mondo S."/>
            <person name="Nolan M."/>
            <person name="Ohm R."/>
            <person name="Pangilinan J."/>
            <person name="Park H.-J."/>
            <person name="Ramirez L."/>
            <person name="Alfaro M."/>
            <person name="Sun H."/>
            <person name="Tritt A."/>
            <person name="Yoshinaga Y."/>
            <person name="Zwiers L.-H."/>
            <person name="Turgeon B."/>
            <person name="Goodwin S."/>
            <person name="Spatafora J."/>
            <person name="Crous P."/>
            <person name="Grigoriev I."/>
        </authorList>
    </citation>
    <scope>NUCLEOTIDE SEQUENCE</scope>
    <source>
        <strain evidence="1">CBS 130266</strain>
    </source>
</reference>